<sequence length="75" mass="7912">MPPSRGGAPPAPPPGGMAKTLRAKKANTELKRSTNMSKLCRNLKAKVQGGEKTRNSSKGKRTPVGGAGNKEWLMP</sequence>
<name>A0ABD3LXA5_EUCGL</name>
<accession>A0ABD3LXA5</accession>
<gene>
    <name evidence="2" type="ORF">ACJRO7_001790</name>
</gene>
<feature type="region of interest" description="Disordered" evidence="1">
    <location>
        <begin position="44"/>
        <end position="75"/>
    </location>
</feature>
<protein>
    <submittedName>
        <fullName evidence="2">Uncharacterized protein</fullName>
    </submittedName>
</protein>
<organism evidence="2 3">
    <name type="scientific">Eucalyptus globulus</name>
    <name type="common">Tasmanian blue gum</name>
    <dbReference type="NCBI Taxonomy" id="34317"/>
    <lineage>
        <taxon>Eukaryota</taxon>
        <taxon>Viridiplantae</taxon>
        <taxon>Streptophyta</taxon>
        <taxon>Embryophyta</taxon>
        <taxon>Tracheophyta</taxon>
        <taxon>Spermatophyta</taxon>
        <taxon>Magnoliopsida</taxon>
        <taxon>eudicotyledons</taxon>
        <taxon>Gunneridae</taxon>
        <taxon>Pentapetalae</taxon>
        <taxon>rosids</taxon>
        <taxon>malvids</taxon>
        <taxon>Myrtales</taxon>
        <taxon>Myrtaceae</taxon>
        <taxon>Myrtoideae</taxon>
        <taxon>Eucalypteae</taxon>
        <taxon>Eucalyptus</taxon>
    </lineage>
</organism>
<dbReference type="AlphaFoldDB" id="A0ABD3LXA5"/>
<dbReference type="Proteomes" id="UP001634007">
    <property type="component" value="Unassembled WGS sequence"/>
</dbReference>
<keyword evidence="3" id="KW-1185">Reference proteome</keyword>
<evidence type="ECO:0000313" key="3">
    <source>
        <dbReference type="Proteomes" id="UP001634007"/>
    </source>
</evidence>
<evidence type="ECO:0000313" key="2">
    <source>
        <dbReference type="EMBL" id="KAL3754597.1"/>
    </source>
</evidence>
<proteinExistence type="predicted"/>
<dbReference type="EMBL" id="JBJKBG010000001">
    <property type="protein sequence ID" value="KAL3754597.1"/>
    <property type="molecule type" value="Genomic_DNA"/>
</dbReference>
<reference evidence="2 3" key="1">
    <citation type="submission" date="2024-11" db="EMBL/GenBank/DDBJ databases">
        <title>Chromosome-level genome assembly of Eucalyptus globulus Labill. provides insights into its genome evolution.</title>
        <authorList>
            <person name="Li X."/>
        </authorList>
    </citation>
    <scope>NUCLEOTIDE SEQUENCE [LARGE SCALE GENOMIC DNA]</scope>
    <source>
        <strain evidence="2">CL2024</strain>
        <tissue evidence="2">Fresh tender leaves</tissue>
    </source>
</reference>
<evidence type="ECO:0000256" key="1">
    <source>
        <dbReference type="SAM" id="MobiDB-lite"/>
    </source>
</evidence>
<comment type="caution">
    <text evidence="2">The sequence shown here is derived from an EMBL/GenBank/DDBJ whole genome shotgun (WGS) entry which is preliminary data.</text>
</comment>